<keyword evidence="3" id="KW-1185">Reference proteome</keyword>
<comment type="caution">
    <text evidence="2">The sequence shown here is derived from an EMBL/GenBank/DDBJ whole genome shotgun (WGS) entry which is preliminary data.</text>
</comment>
<evidence type="ECO:0000313" key="3">
    <source>
        <dbReference type="Proteomes" id="UP001629274"/>
    </source>
</evidence>
<sequence>MQPDDIRASILDGTIRAISVDTCIFDAANLRLEHGQLKQLESLAASGFRLVFSEMTLKEIRRHLAKKTEEARSSLQKGLADSVNHWALPDEKRKQLLRDVVGDADFNAASKARLSAFLERCKAEIAGAQEHLEVDKLIALYFDQKAPFESTKDKKSEFPDAITLLSLGSWATKQKTSVLFVTRDKGCISYCETAERLAAIDDLGAALTLVQERNEHTRKLTDTVAQRIQEGAYPDFLEQLTSTIANNVHDLNIIPEASSSFYFDAEMEDEHVVDAEFESKDGRPVLNPVGYVNDVLTVQGIVTVNLELVGAFSFSMRDGIDRDMVRIGHGRAEREVTVSIEVLYTFEDFEDGEPELVEIEIVPTRFEVDFGEVNPDY</sequence>
<dbReference type="RefSeq" id="WP_408262418.1">
    <property type="nucleotide sequence ID" value="NZ_JAQQCK010000006.1"/>
</dbReference>
<reference evidence="2 3" key="1">
    <citation type="journal article" date="2024" name="Chem. Sci.">
        <title>Discovery of megapolipeptins by genome mining of a Burkholderiales bacteria collection.</title>
        <authorList>
            <person name="Paulo B.S."/>
            <person name="Recchia M.J.J."/>
            <person name="Lee S."/>
            <person name="Fergusson C.H."/>
            <person name="Romanowski S.B."/>
            <person name="Hernandez A."/>
            <person name="Krull N."/>
            <person name="Liu D.Y."/>
            <person name="Cavanagh H."/>
            <person name="Bos A."/>
            <person name="Gray C.A."/>
            <person name="Murphy B.T."/>
            <person name="Linington R.G."/>
            <person name="Eustaquio A.S."/>
        </authorList>
    </citation>
    <scope>NUCLEOTIDE SEQUENCE [LARGE SCALE GENOMIC DNA]</scope>
    <source>
        <strain evidence="2 3">RL17-351-BIE-A</strain>
    </source>
</reference>
<dbReference type="Proteomes" id="UP001629274">
    <property type="component" value="Unassembled WGS sequence"/>
</dbReference>
<organism evidence="2 3">
    <name type="scientific">Paraburkholderia phytofirmans</name>
    <dbReference type="NCBI Taxonomy" id="261302"/>
    <lineage>
        <taxon>Bacteria</taxon>
        <taxon>Pseudomonadati</taxon>
        <taxon>Pseudomonadota</taxon>
        <taxon>Betaproteobacteria</taxon>
        <taxon>Burkholderiales</taxon>
        <taxon>Burkholderiaceae</taxon>
        <taxon>Paraburkholderia</taxon>
    </lineage>
</organism>
<dbReference type="Pfam" id="PF16289">
    <property type="entry name" value="PIN_12"/>
    <property type="match status" value="1"/>
</dbReference>
<gene>
    <name evidence="2" type="ORF">PQR03_17285</name>
</gene>
<dbReference type="EMBL" id="JAQQDR010000006">
    <property type="protein sequence ID" value="MFM0239881.1"/>
    <property type="molecule type" value="Genomic_DNA"/>
</dbReference>
<accession>A0ABW9BHH7</accession>
<feature type="domain" description="DUF4935" evidence="1">
    <location>
        <begin position="18"/>
        <end position="185"/>
    </location>
</feature>
<name>A0ABW9BHH7_9BURK</name>
<evidence type="ECO:0000259" key="1">
    <source>
        <dbReference type="Pfam" id="PF16289"/>
    </source>
</evidence>
<evidence type="ECO:0000313" key="2">
    <source>
        <dbReference type="EMBL" id="MFM0239881.1"/>
    </source>
</evidence>
<protein>
    <submittedName>
        <fullName evidence="2">PIN domain-containing protein</fullName>
    </submittedName>
</protein>
<dbReference type="InterPro" id="IPR032557">
    <property type="entry name" value="DUF4935"/>
</dbReference>
<proteinExistence type="predicted"/>